<dbReference type="EMBL" id="FNVA01000001">
    <property type="protein sequence ID" value="SEF57162.1"/>
    <property type="molecule type" value="Genomic_DNA"/>
</dbReference>
<dbReference type="SUPFAM" id="SSF51556">
    <property type="entry name" value="Metallo-dependent hydrolases"/>
    <property type="match status" value="1"/>
</dbReference>
<dbReference type="Gene3D" id="3.20.20.140">
    <property type="entry name" value="Metal-dependent hydrolases"/>
    <property type="match status" value="1"/>
</dbReference>
<dbReference type="InterPro" id="IPR032466">
    <property type="entry name" value="Metal_Hydrolase"/>
</dbReference>
<dbReference type="Pfam" id="PF04909">
    <property type="entry name" value="Amidohydro_2"/>
    <property type="match status" value="1"/>
</dbReference>
<dbReference type="PANTHER" id="PTHR21240">
    <property type="entry name" value="2-AMINO-3-CARBOXYLMUCONATE-6-SEMIALDEHYDE DECARBOXYLASE"/>
    <property type="match status" value="1"/>
</dbReference>
<dbReference type="PANTHER" id="PTHR21240:SF30">
    <property type="entry name" value="AMIDOHYDROLASE-RELATED DOMAIN-CONTAINING PROTEIN-RELATED"/>
    <property type="match status" value="1"/>
</dbReference>
<keyword evidence="4" id="KW-1185">Reference proteome</keyword>
<dbReference type="InterPro" id="IPR032465">
    <property type="entry name" value="ACMSD"/>
</dbReference>
<evidence type="ECO:0000313" key="3">
    <source>
        <dbReference type="EMBL" id="SEF57162.1"/>
    </source>
</evidence>
<dbReference type="AlphaFoldDB" id="A0A1H5T2P7"/>
<evidence type="ECO:0000313" key="4">
    <source>
        <dbReference type="Proteomes" id="UP000236728"/>
    </source>
</evidence>
<dbReference type="GO" id="GO:0019748">
    <property type="term" value="P:secondary metabolic process"/>
    <property type="evidence" value="ECO:0007669"/>
    <property type="project" value="TreeGrafter"/>
</dbReference>
<evidence type="ECO:0000256" key="1">
    <source>
        <dbReference type="ARBA" id="ARBA00023239"/>
    </source>
</evidence>
<evidence type="ECO:0000259" key="2">
    <source>
        <dbReference type="Pfam" id="PF04909"/>
    </source>
</evidence>
<dbReference type="GO" id="GO:0005829">
    <property type="term" value="C:cytosol"/>
    <property type="evidence" value="ECO:0007669"/>
    <property type="project" value="TreeGrafter"/>
</dbReference>
<dbReference type="RefSeq" id="WP_103931386.1">
    <property type="nucleotide sequence ID" value="NZ_FNVA01000001.1"/>
</dbReference>
<feature type="domain" description="Amidohydrolase-related" evidence="2">
    <location>
        <begin position="60"/>
        <end position="335"/>
    </location>
</feature>
<keyword evidence="1" id="KW-0456">Lyase</keyword>
<name>A0A1H5T2P7_9BACT</name>
<dbReference type="GO" id="GO:0016831">
    <property type="term" value="F:carboxy-lyase activity"/>
    <property type="evidence" value="ECO:0007669"/>
    <property type="project" value="InterPro"/>
</dbReference>
<sequence length="337" mass="37201">MPLTIEQNSGIGESTKLRLITLEEHFTTPGLLRATRPFLPALATGPALEARLLDLDQQRIDAMDEGGIDIQVLSIAASGQESLAPSDATALVREANDAAFAATERHPTRLRMFASLALHQPDEAAKELERGVERLRCVGAFLNGTEGGTFLDDPRYYPIFEAAEALDVPVYIHPTPPSPVVREAYFSNLPEKSAYFLSTAAWGWHAELGMHCLRLILAGTFDRFPRLKVIIGHMGEDLPFSLLRAQDGLPQSVTGLDRTITEYFLNHFYITTSGYFTAAPFRCAMDVIGADRLMYSVDYPYRTNLAGARFLQSLSIPPADLHRIAHGNAERVLKLAF</sequence>
<organism evidence="3 4">
    <name type="scientific">Bryocella elongata</name>
    <dbReference type="NCBI Taxonomy" id="863522"/>
    <lineage>
        <taxon>Bacteria</taxon>
        <taxon>Pseudomonadati</taxon>
        <taxon>Acidobacteriota</taxon>
        <taxon>Terriglobia</taxon>
        <taxon>Terriglobales</taxon>
        <taxon>Acidobacteriaceae</taxon>
        <taxon>Bryocella</taxon>
    </lineage>
</organism>
<dbReference type="OrthoDB" id="9777673at2"/>
<proteinExistence type="predicted"/>
<dbReference type="InterPro" id="IPR006680">
    <property type="entry name" value="Amidohydro-rel"/>
</dbReference>
<dbReference type="Proteomes" id="UP000236728">
    <property type="component" value="Unassembled WGS sequence"/>
</dbReference>
<reference evidence="3 4" key="1">
    <citation type="submission" date="2016-10" db="EMBL/GenBank/DDBJ databases">
        <authorList>
            <person name="de Groot N.N."/>
        </authorList>
    </citation>
    <scope>NUCLEOTIDE SEQUENCE [LARGE SCALE GENOMIC DNA]</scope>
    <source>
        <strain evidence="3 4">DSM 22489</strain>
    </source>
</reference>
<protein>
    <recommendedName>
        <fullName evidence="2">Amidohydrolase-related domain-containing protein</fullName>
    </recommendedName>
</protein>
<accession>A0A1H5T2P7</accession>
<dbReference type="GO" id="GO:0016787">
    <property type="term" value="F:hydrolase activity"/>
    <property type="evidence" value="ECO:0007669"/>
    <property type="project" value="InterPro"/>
</dbReference>
<gene>
    <name evidence="3" type="ORF">SAMN05421819_0453</name>
</gene>